<dbReference type="PANTHER" id="PTHR15830">
    <property type="entry name" value="TELOMERE LENGTH REGULATION PROTEIN TEL2 FAMILY MEMBER"/>
    <property type="match status" value="1"/>
</dbReference>
<dbReference type="Pfam" id="PF10193">
    <property type="entry name" value="Telomere_reg-2"/>
    <property type="match status" value="1"/>
</dbReference>
<dbReference type="PANTHER" id="PTHR15830:SF10">
    <property type="entry name" value="TELOMERE LENGTH REGULATION PROTEIN TEL2 HOMOLOG"/>
    <property type="match status" value="1"/>
</dbReference>
<reference evidence="3" key="1">
    <citation type="submission" date="2019-06" db="EMBL/GenBank/DDBJ databases">
        <authorList>
            <person name="Zheng W."/>
        </authorList>
    </citation>
    <scope>NUCLEOTIDE SEQUENCE</scope>
    <source>
        <strain evidence="3">QDHG01</strain>
    </source>
</reference>
<gene>
    <name evidence="3" type="ORF">FGO68_gene9999</name>
</gene>
<feature type="domain" description="Telomere length regulation protein conserved" evidence="2">
    <location>
        <begin position="251"/>
        <end position="356"/>
    </location>
</feature>
<comment type="caution">
    <text evidence="3">The sequence shown here is derived from an EMBL/GenBank/DDBJ whole genome shotgun (WGS) entry which is preliminary data.</text>
</comment>
<dbReference type="AlphaFoldDB" id="A0A8J8NE90"/>
<dbReference type="EMBL" id="RRYP01019518">
    <property type="protein sequence ID" value="TNV73213.1"/>
    <property type="molecule type" value="Genomic_DNA"/>
</dbReference>
<dbReference type="GO" id="GO:0005829">
    <property type="term" value="C:cytosol"/>
    <property type="evidence" value="ECO:0007669"/>
    <property type="project" value="TreeGrafter"/>
</dbReference>
<keyword evidence="4" id="KW-1185">Reference proteome</keyword>
<dbReference type="GO" id="GO:0042162">
    <property type="term" value="F:telomeric DNA binding"/>
    <property type="evidence" value="ECO:0007669"/>
    <property type="project" value="TreeGrafter"/>
</dbReference>
<dbReference type="OrthoDB" id="10258062at2759"/>
<dbReference type="InterPro" id="IPR019337">
    <property type="entry name" value="Telomere_length_regulation_dom"/>
</dbReference>
<evidence type="ECO:0000313" key="3">
    <source>
        <dbReference type="EMBL" id="TNV73213.1"/>
    </source>
</evidence>
<sequence length="547" mass="62432">MSQTLPQPLIDDLFSSLYRETFFLYILKHSLPYQVTLTHSDLLSIERTLINTKHPTKQLADTLLSLKDAYMLLSPVLRLWKQPQLVNIGSLKQQAFVTYLAYHLINHYSLVQGKSEESSESAIDEDDEIGAWVREGIEVRIGKVQSEKVVYDMGLVVWKAYMIAQGIEDQEVLTQLDEFQVDQDAIFNLLTKDEEPHSIPPTSHKEERKLQPLAPVSDFYAQDDSDNDSDFDLKYAPQEDTFQDLIPIKRPLYLSDLIQGLQSDNHERFTLSIDTADTLIRNQKLNDLSIMADELLTLLFRLQNRFAVEGFGEKKYRVIQAVVEREPRVVGQVVARMLDGECSLGERMMLVEVLGKTSQAMANEKEEEVMGVKSYKEDLKEENAFFSTQSLFDTPMVILGTLKRKLSPTKHSKGHVNHFHSHAEAFLTPFLHLFKSPLFLSQPTLLSKALFSLSLLLESAANHLQIEKFSQQAFTMWQGLAYSYTQNVEVVMNFAFVLSKLKRLTSAQVDQAIEWVDQQVEANGGNESMVEVGMLVIWYLRGIALLK</sequence>
<proteinExistence type="inferred from homology"/>
<protein>
    <recommendedName>
        <fullName evidence="2">Telomere length regulation protein conserved domain-containing protein</fullName>
    </recommendedName>
</protein>
<dbReference type="Proteomes" id="UP000785679">
    <property type="component" value="Unassembled WGS sequence"/>
</dbReference>
<dbReference type="GO" id="GO:0051083">
    <property type="term" value="P:'de novo' cotranslational protein folding"/>
    <property type="evidence" value="ECO:0007669"/>
    <property type="project" value="TreeGrafter"/>
</dbReference>
<dbReference type="InterPro" id="IPR038528">
    <property type="entry name" value="TEL2_C_sf"/>
</dbReference>
<organism evidence="3 4">
    <name type="scientific">Halteria grandinella</name>
    <dbReference type="NCBI Taxonomy" id="5974"/>
    <lineage>
        <taxon>Eukaryota</taxon>
        <taxon>Sar</taxon>
        <taxon>Alveolata</taxon>
        <taxon>Ciliophora</taxon>
        <taxon>Intramacronucleata</taxon>
        <taxon>Spirotrichea</taxon>
        <taxon>Stichotrichia</taxon>
        <taxon>Sporadotrichida</taxon>
        <taxon>Halteriidae</taxon>
        <taxon>Halteria</taxon>
    </lineage>
</organism>
<dbReference type="Gene3D" id="1.25.40.720">
    <property type="entry name" value="Telomere length regulation protein 2, C-terminal domain"/>
    <property type="match status" value="1"/>
</dbReference>
<name>A0A8J8NE90_HALGN</name>
<dbReference type="InterPro" id="IPR051970">
    <property type="entry name" value="TEL2_Regulation"/>
</dbReference>
<evidence type="ECO:0000256" key="1">
    <source>
        <dbReference type="ARBA" id="ARBA00006133"/>
    </source>
</evidence>
<dbReference type="GO" id="GO:0051879">
    <property type="term" value="F:Hsp90 protein binding"/>
    <property type="evidence" value="ECO:0007669"/>
    <property type="project" value="TreeGrafter"/>
</dbReference>
<accession>A0A8J8NE90</accession>
<comment type="similarity">
    <text evidence="1">Belongs to the TEL2 family.</text>
</comment>
<evidence type="ECO:0000259" key="2">
    <source>
        <dbReference type="Pfam" id="PF10193"/>
    </source>
</evidence>
<evidence type="ECO:0000313" key="4">
    <source>
        <dbReference type="Proteomes" id="UP000785679"/>
    </source>
</evidence>